<dbReference type="EMBL" id="CAFAAV010000324">
    <property type="protein sequence ID" value="CAB4835616.1"/>
    <property type="molecule type" value="Genomic_DNA"/>
</dbReference>
<name>A0A6J7ARQ5_9ZZZZ</name>
<dbReference type="AlphaFoldDB" id="A0A6J7ARQ5"/>
<accession>A0A6J7ARQ5</accession>
<gene>
    <name evidence="1" type="ORF">UFOPK3099_02829</name>
</gene>
<sequence length="45" mass="4900">MGTGQGAAAWMTYCNDDTSYLARTSAGSFNRRTNIVGTTWLWVAP</sequence>
<organism evidence="1">
    <name type="scientific">freshwater metagenome</name>
    <dbReference type="NCBI Taxonomy" id="449393"/>
    <lineage>
        <taxon>unclassified sequences</taxon>
        <taxon>metagenomes</taxon>
        <taxon>ecological metagenomes</taxon>
    </lineage>
</organism>
<evidence type="ECO:0000313" key="1">
    <source>
        <dbReference type="EMBL" id="CAB4835616.1"/>
    </source>
</evidence>
<proteinExistence type="predicted"/>
<reference evidence="1" key="1">
    <citation type="submission" date="2020-05" db="EMBL/GenBank/DDBJ databases">
        <authorList>
            <person name="Chiriac C."/>
            <person name="Salcher M."/>
            <person name="Ghai R."/>
            <person name="Kavagutti S V."/>
        </authorList>
    </citation>
    <scope>NUCLEOTIDE SEQUENCE</scope>
</reference>
<protein>
    <submittedName>
        <fullName evidence="1">Unannotated protein</fullName>
    </submittedName>
</protein>